<accession>A0A4V6XW41</accession>
<reference evidence="1 2" key="2">
    <citation type="journal article" date="2019" name="G3 (Bethesda)">
        <title>Hybrid Assembly of the Genome of the Entomopathogenic Nematode Steinernema carpocapsae Identifies the X-Chromosome.</title>
        <authorList>
            <person name="Serra L."/>
            <person name="Macchietto M."/>
            <person name="Macias-Munoz A."/>
            <person name="McGill C.J."/>
            <person name="Rodriguez I.M."/>
            <person name="Rodriguez B."/>
            <person name="Murad R."/>
            <person name="Mortazavi A."/>
        </authorList>
    </citation>
    <scope>NUCLEOTIDE SEQUENCE [LARGE SCALE GENOMIC DNA]</scope>
    <source>
        <strain evidence="1 2">ALL</strain>
    </source>
</reference>
<dbReference type="AlphaFoldDB" id="A0A4V6XW41"/>
<comment type="caution">
    <text evidence="1">The sequence shown here is derived from an EMBL/GenBank/DDBJ whole genome shotgun (WGS) entry which is preliminary data.</text>
</comment>
<sequence>MNPLFSALKVASSALLRLPAPLTSSLRVSSTFCPLQKAIEKRPGDIRRFCVKEELRALLLWQKEVERQIRILGCTSGAIVELYDENVIKIEKLQNKVEELDHEYRNSH</sequence>
<name>A0A4V6XW41_STECR</name>
<evidence type="ECO:0000313" key="2">
    <source>
        <dbReference type="Proteomes" id="UP000298663"/>
    </source>
</evidence>
<gene>
    <name evidence="1" type="ORF">L596_018108</name>
</gene>
<proteinExistence type="predicted"/>
<evidence type="ECO:0000313" key="1">
    <source>
        <dbReference type="EMBL" id="TKR77065.1"/>
    </source>
</evidence>
<dbReference type="Proteomes" id="UP000298663">
    <property type="component" value="Unassembled WGS sequence"/>
</dbReference>
<reference evidence="1 2" key="1">
    <citation type="journal article" date="2015" name="Genome Biol.">
        <title>Comparative genomics of Steinernema reveals deeply conserved gene regulatory networks.</title>
        <authorList>
            <person name="Dillman A.R."/>
            <person name="Macchietto M."/>
            <person name="Porter C.F."/>
            <person name="Rogers A."/>
            <person name="Williams B."/>
            <person name="Antoshechkin I."/>
            <person name="Lee M.M."/>
            <person name="Goodwin Z."/>
            <person name="Lu X."/>
            <person name="Lewis E.E."/>
            <person name="Goodrich-Blair H."/>
            <person name="Stock S.P."/>
            <person name="Adams B.J."/>
            <person name="Sternberg P.W."/>
            <person name="Mortazavi A."/>
        </authorList>
    </citation>
    <scope>NUCLEOTIDE SEQUENCE [LARGE SCALE GENOMIC DNA]</scope>
    <source>
        <strain evidence="1 2">ALL</strain>
    </source>
</reference>
<protein>
    <submittedName>
        <fullName evidence="1">Uncharacterized protein</fullName>
    </submittedName>
</protein>
<organism evidence="1 2">
    <name type="scientific">Steinernema carpocapsae</name>
    <name type="common">Entomopathogenic nematode</name>
    <dbReference type="NCBI Taxonomy" id="34508"/>
    <lineage>
        <taxon>Eukaryota</taxon>
        <taxon>Metazoa</taxon>
        <taxon>Ecdysozoa</taxon>
        <taxon>Nematoda</taxon>
        <taxon>Chromadorea</taxon>
        <taxon>Rhabditida</taxon>
        <taxon>Tylenchina</taxon>
        <taxon>Panagrolaimomorpha</taxon>
        <taxon>Strongyloidoidea</taxon>
        <taxon>Steinernematidae</taxon>
        <taxon>Steinernema</taxon>
    </lineage>
</organism>
<keyword evidence="2" id="KW-1185">Reference proteome</keyword>
<dbReference type="EMBL" id="AZBU02000005">
    <property type="protein sequence ID" value="TKR77065.1"/>
    <property type="molecule type" value="Genomic_DNA"/>
</dbReference>